<dbReference type="SMART" id="SM00755">
    <property type="entry name" value="Grip"/>
    <property type="match status" value="1"/>
</dbReference>
<evidence type="ECO:0000256" key="2">
    <source>
        <dbReference type="SAM" id="MobiDB-lite"/>
    </source>
</evidence>
<gene>
    <name evidence="4" type="primary">LAMA2</name>
    <name evidence="4" type="ORF">A0H81_00928</name>
</gene>
<evidence type="ECO:0000256" key="1">
    <source>
        <dbReference type="SAM" id="Coils"/>
    </source>
</evidence>
<feature type="compositionally biased region" description="Low complexity" evidence="2">
    <location>
        <begin position="188"/>
        <end position="205"/>
    </location>
</feature>
<dbReference type="PANTHER" id="PTHR45615">
    <property type="entry name" value="MYOSIN HEAVY CHAIN, NON-MUSCLE"/>
    <property type="match status" value="1"/>
</dbReference>
<feature type="compositionally biased region" description="Low complexity" evidence="2">
    <location>
        <begin position="45"/>
        <end position="58"/>
    </location>
</feature>
<feature type="compositionally biased region" description="Low complexity" evidence="2">
    <location>
        <begin position="108"/>
        <end position="128"/>
    </location>
</feature>
<feature type="compositionally biased region" description="Polar residues" evidence="2">
    <location>
        <begin position="227"/>
        <end position="246"/>
    </location>
</feature>
<dbReference type="Proteomes" id="UP000092993">
    <property type="component" value="Unassembled WGS sequence"/>
</dbReference>
<feature type="coiled-coil region" evidence="1">
    <location>
        <begin position="410"/>
        <end position="444"/>
    </location>
</feature>
<feature type="region of interest" description="Disordered" evidence="2">
    <location>
        <begin position="530"/>
        <end position="558"/>
    </location>
</feature>
<feature type="compositionally biased region" description="Polar residues" evidence="2">
    <location>
        <begin position="890"/>
        <end position="912"/>
    </location>
</feature>
<reference evidence="4 5" key="1">
    <citation type="submission" date="2016-03" db="EMBL/GenBank/DDBJ databases">
        <title>Whole genome sequencing of Grifola frondosa 9006-11.</title>
        <authorList>
            <person name="Min B."/>
            <person name="Park H."/>
            <person name="Kim J.-G."/>
            <person name="Cho H."/>
            <person name="Oh Y.-L."/>
            <person name="Kong W.-S."/>
            <person name="Choi I.-G."/>
        </authorList>
    </citation>
    <scope>NUCLEOTIDE SEQUENCE [LARGE SCALE GENOMIC DNA]</scope>
    <source>
        <strain evidence="4 5">9006-11</strain>
    </source>
</reference>
<dbReference type="Pfam" id="PF01465">
    <property type="entry name" value="GRIP"/>
    <property type="match status" value="1"/>
</dbReference>
<dbReference type="PANTHER" id="PTHR45615:SF80">
    <property type="entry name" value="GRIP DOMAIN-CONTAINING PROTEIN"/>
    <property type="match status" value="1"/>
</dbReference>
<accession>A0A1C7MQN8</accession>
<feature type="compositionally biased region" description="Basic and acidic residues" evidence="2">
    <location>
        <begin position="295"/>
        <end position="305"/>
    </location>
</feature>
<keyword evidence="5" id="KW-1185">Reference proteome</keyword>
<dbReference type="OrthoDB" id="1926336at2759"/>
<feature type="coiled-coil region" evidence="1">
    <location>
        <begin position="620"/>
        <end position="746"/>
    </location>
</feature>
<dbReference type="Gene3D" id="1.10.220.60">
    <property type="entry name" value="GRIP domain"/>
    <property type="match status" value="1"/>
</dbReference>
<feature type="domain" description="GRIP" evidence="3">
    <location>
        <begin position="914"/>
        <end position="962"/>
    </location>
</feature>
<dbReference type="Gene3D" id="1.20.5.340">
    <property type="match status" value="1"/>
</dbReference>
<evidence type="ECO:0000259" key="3">
    <source>
        <dbReference type="PROSITE" id="PS50913"/>
    </source>
</evidence>
<protein>
    <submittedName>
        <fullName evidence="4">Laminin subunit alpha-2</fullName>
    </submittedName>
</protein>
<feature type="region of interest" description="Disordered" evidence="2">
    <location>
        <begin position="1"/>
        <end position="340"/>
    </location>
</feature>
<dbReference type="InterPro" id="IPR000237">
    <property type="entry name" value="GRIP_dom"/>
</dbReference>
<sequence length="963" mass="106484">MFSQFRHAVETLAQHSPKSSQDASATTDEGDSRSSLDSVGGLRTSISSSSQLAESALSNLRKTLVAQRSGSPGPSKPVASSSDSTPRPAAPRTTLEDRLRAKFAIGDVSNSSSPISSTRTSPSPIPVSMSDHPLSPSHTPLPKSPSPQAERSRPIPHSPTSIPLPDSPPHSPTIEAPSPVRPDLPKISLPEPLSASTSSESLVASQEPTAEMTLEQDHGVAPLMSGSEFTQGDCSSTVGSLSQNDENPPEVHGIPQSASEEDVHDVAAITTHSENTTGSIGSPELEQLPQAHIPLGKEDLTKDAEASSDSDALSTNGDLAHLPDNDLSPPETQVFNPDTDPALSILVDSRADEPDIEGLQKRLKLVEQRFSDVSTSFKRLQTEKLAADKVLQELTSVESVHEVDALRDYLQNLNFKTEMAQDEIKRLTGKLTRQEERIEELRDIHRLESKSQSDLIDNLRGQLDETEKFLKSSQSASATAEEESAKRKVEIDRIQAEVERVKSTAKDEEEKRVKAIALLKTVRQKLVKAEKERDDATKDIRTLKDGGEKEREKEKAEKAKLQSEIEKVNAERETAIVGLRVQFDKEIAAFKEKQDKEIAALKAQFELEAIGTKTSHTREIEGKNARISGLENSVQMLSKEKNELFDQLQMRQAELESSQSLLESLQGQGTELQFQIREANDRIALLTEELADARRVQDNKPGGTGPSAEEVTRLLSAAESKYETRISDLRRKLAEVERERDEGEAEWSRKLSEKTREIESLKGIVSISSKTREEELECASVLRKEIESLQEEIRLHQKRIADLQTQAGKVSEVETAAKIQLSEVSTKAANLQQLVEEGKSREAQLRAHNKTLRDELRKVQSSAALLEKQRNPGIGYWASRTESTSEIRSPRSSVSDLVLQDNSTSRPSSPETVKSDEEVNVEYLRNVIIQFLEHKEMRPHLVRILSTILRFTPQETRRIVSKV</sequence>
<keyword evidence="1" id="KW-0175">Coiled coil</keyword>
<feature type="coiled-coil region" evidence="1">
    <location>
        <begin position="772"/>
        <end position="806"/>
    </location>
</feature>
<evidence type="ECO:0000313" key="4">
    <source>
        <dbReference type="EMBL" id="OBZ79168.1"/>
    </source>
</evidence>
<feature type="compositionally biased region" description="Polar residues" evidence="2">
    <location>
        <begin position="13"/>
        <end position="37"/>
    </location>
</feature>
<comment type="caution">
    <text evidence="4">The sequence shown here is derived from an EMBL/GenBank/DDBJ whole genome shotgun (WGS) entry which is preliminary data.</text>
</comment>
<dbReference type="STRING" id="5627.A0A1C7MQN8"/>
<feature type="compositionally biased region" description="Polar residues" evidence="2">
    <location>
        <begin position="270"/>
        <end position="280"/>
    </location>
</feature>
<dbReference type="EMBL" id="LUGG01000001">
    <property type="protein sequence ID" value="OBZ79168.1"/>
    <property type="molecule type" value="Genomic_DNA"/>
</dbReference>
<proteinExistence type="predicted"/>
<name>A0A1C7MQN8_GRIFR</name>
<dbReference type="PROSITE" id="PS50913">
    <property type="entry name" value="GRIP"/>
    <property type="match status" value="1"/>
</dbReference>
<evidence type="ECO:0000313" key="5">
    <source>
        <dbReference type="Proteomes" id="UP000092993"/>
    </source>
</evidence>
<feature type="compositionally biased region" description="Polar residues" evidence="2">
    <location>
        <begin position="66"/>
        <end position="85"/>
    </location>
</feature>
<organism evidence="4 5">
    <name type="scientific">Grifola frondosa</name>
    <name type="common">Maitake</name>
    <name type="synonym">Polyporus frondosus</name>
    <dbReference type="NCBI Taxonomy" id="5627"/>
    <lineage>
        <taxon>Eukaryota</taxon>
        <taxon>Fungi</taxon>
        <taxon>Dikarya</taxon>
        <taxon>Basidiomycota</taxon>
        <taxon>Agaricomycotina</taxon>
        <taxon>Agaricomycetes</taxon>
        <taxon>Polyporales</taxon>
        <taxon>Grifolaceae</taxon>
        <taxon>Grifola</taxon>
    </lineage>
</organism>
<dbReference type="AlphaFoldDB" id="A0A1C7MQN8"/>
<feature type="region of interest" description="Disordered" evidence="2">
    <location>
        <begin position="881"/>
        <end position="916"/>
    </location>
</feature>
<dbReference type="OMA" id="EAHERVC"/>